<feature type="domain" description="Terpene synthase N-terminal" evidence="4">
    <location>
        <begin position="30"/>
        <end position="197"/>
    </location>
</feature>
<dbReference type="Pfam" id="PF01397">
    <property type="entry name" value="Terpene_synth"/>
    <property type="match status" value="1"/>
</dbReference>
<proteinExistence type="predicted"/>
<dbReference type="AlphaFoldDB" id="A0ABC8RNS0"/>
<protein>
    <recommendedName>
        <fullName evidence="4">Terpene synthase N-terminal domain-containing protein</fullName>
    </recommendedName>
</protein>
<dbReference type="SUPFAM" id="SSF48239">
    <property type="entry name" value="Terpenoid cyclases/Protein prenyltransferases"/>
    <property type="match status" value="1"/>
</dbReference>
<organism evidence="5 6">
    <name type="scientific">Ilex paraguariensis</name>
    <name type="common">yerba mate</name>
    <dbReference type="NCBI Taxonomy" id="185542"/>
    <lineage>
        <taxon>Eukaryota</taxon>
        <taxon>Viridiplantae</taxon>
        <taxon>Streptophyta</taxon>
        <taxon>Embryophyta</taxon>
        <taxon>Tracheophyta</taxon>
        <taxon>Spermatophyta</taxon>
        <taxon>Magnoliopsida</taxon>
        <taxon>eudicotyledons</taxon>
        <taxon>Gunneridae</taxon>
        <taxon>Pentapetalae</taxon>
        <taxon>asterids</taxon>
        <taxon>campanulids</taxon>
        <taxon>Aquifoliales</taxon>
        <taxon>Aquifoliaceae</taxon>
        <taxon>Ilex</taxon>
    </lineage>
</organism>
<comment type="caution">
    <text evidence="5">The sequence shown here is derived from an EMBL/GenBank/DDBJ whole genome shotgun (WGS) entry which is preliminary data.</text>
</comment>
<dbReference type="InterPro" id="IPR008930">
    <property type="entry name" value="Terpenoid_cyclase/PrenylTrfase"/>
</dbReference>
<dbReference type="InterPro" id="IPR050148">
    <property type="entry name" value="Terpene_synthase-like"/>
</dbReference>
<dbReference type="Proteomes" id="UP001642360">
    <property type="component" value="Unassembled WGS sequence"/>
</dbReference>
<dbReference type="PANTHER" id="PTHR31225">
    <property type="entry name" value="OS04G0344100 PROTEIN-RELATED"/>
    <property type="match status" value="1"/>
</dbReference>
<keyword evidence="3" id="KW-0456">Lyase</keyword>
<evidence type="ECO:0000256" key="1">
    <source>
        <dbReference type="ARBA" id="ARBA00004721"/>
    </source>
</evidence>
<evidence type="ECO:0000313" key="5">
    <source>
        <dbReference type="EMBL" id="CAK9146630.1"/>
    </source>
</evidence>
<gene>
    <name evidence="5" type="ORF">ILEXP_LOCUS14487</name>
</gene>
<evidence type="ECO:0000256" key="3">
    <source>
        <dbReference type="ARBA" id="ARBA00023239"/>
    </source>
</evidence>
<dbReference type="InterPro" id="IPR001906">
    <property type="entry name" value="Terpene_synth_N"/>
</dbReference>
<keyword evidence="6" id="KW-1185">Reference proteome</keyword>
<dbReference type="GO" id="GO:0016829">
    <property type="term" value="F:lyase activity"/>
    <property type="evidence" value="ECO:0007669"/>
    <property type="project" value="UniProtKB-KW"/>
</dbReference>
<evidence type="ECO:0000256" key="2">
    <source>
        <dbReference type="ARBA" id="ARBA00022842"/>
    </source>
</evidence>
<dbReference type="Gene3D" id="1.10.600.10">
    <property type="entry name" value="Farnesyl Diphosphate Synthase"/>
    <property type="match status" value="1"/>
</dbReference>
<reference evidence="5 6" key="1">
    <citation type="submission" date="2024-02" db="EMBL/GenBank/DDBJ databases">
        <authorList>
            <person name="Vignale AGUSTIN F."/>
            <person name="Sosa J E."/>
            <person name="Modenutti C."/>
        </authorList>
    </citation>
    <scope>NUCLEOTIDE SEQUENCE [LARGE SCALE GENOMIC DNA]</scope>
</reference>
<dbReference type="FunFam" id="1.50.10.130:FF:000001">
    <property type="entry name" value="Isoprene synthase, chloroplastic"/>
    <property type="match status" value="1"/>
</dbReference>
<keyword evidence="2" id="KW-0460">Magnesium</keyword>
<accession>A0ABC8RNS0</accession>
<dbReference type="InterPro" id="IPR036965">
    <property type="entry name" value="Terpene_synth_N_sf"/>
</dbReference>
<comment type="pathway">
    <text evidence="1">Secondary metabolite biosynthesis; terpenoid biosynthesis.</text>
</comment>
<dbReference type="PANTHER" id="PTHR31225:SF93">
    <property type="entry name" value="ALPHA-HUMULENE_(-)-(E)-BETA-CARYOPHYLLENE SYNTHASE"/>
    <property type="match status" value="1"/>
</dbReference>
<sequence length="207" mass="23688">MADSDVSKLEANQPEIVRPMGNFLPCMWSDQFCSFSLDKQYANEIEVLKEKVRSMLVAAGGKSAERRHLINTLERLGVSYHFEKEIEDQLENMFSAYDHENNEGYDLKTIGLHFRIFRQHGYKMPSDVFNKFRESNGEFQESTTTDVMGMLSLYEAAHLRTHGDDILDEALVFATTHLQSIVTNLSPTLAKEVVHALKQPLHKGFPF</sequence>
<evidence type="ECO:0000259" key="4">
    <source>
        <dbReference type="Pfam" id="PF01397"/>
    </source>
</evidence>
<dbReference type="InterPro" id="IPR008949">
    <property type="entry name" value="Isoprenoid_synthase_dom_sf"/>
</dbReference>
<name>A0ABC8RNS0_9AQUA</name>
<evidence type="ECO:0000313" key="6">
    <source>
        <dbReference type="Proteomes" id="UP001642360"/>
    </source>
</evidence>
<dbReference type="Gene3D" id="1.50.10.130">
    <property type="entry name" value="Terpene synthase, N-terminal domain"/>
    <property type="match status" value="1"/>
</dbReference>
<dbReference type="EMBL" id="CAUOFW020001602">
    <property type="protein sequence ID" value="CAK9146630.1"/>
    <property type="molecule type" value="Genomic_DNA"/>
</dbReference>